<dbReference type="InterPro" id="IPR013783">
    <property type="entry name" value="Ig-like_fold"/>
</dbReference>
<dbReference type="EMBL" id="JACYFS010000002">
    <property type="protein sequence ID" value="MBD8082689.1"/>
    <property type="molecule type" value="Genomic_DNA"/>
</dbReference>
<dbReference type="SUPFAM" id="SSF49265">
    <property type="entry name" value="Fibronectin type III"/>
    <property type="match status" value="1"/>
</dbReference>
<protein>
    <submittedName>
        <fullName evidence="4">T9SS type A sorting domain-containing protein</fullName>
    </submittedName>
</protein>
<feature type="chain" id="PRO_5046934839" evidence="2">
    <location>
        <begin position="19"/>
        <end position="525"/>
    </location>
</feature>
<evidence type="ECO:0000313" key="5">
    <source>
        <dbReference type="Proteomes" id="UP000637299"/>
    </source>
</evidence>
<dbReference type="Pfam" id="PF00041">
    <property type="entry name" value="fn3"/>
    <property type="match status" value="1"/>
</dbReference>
<keyword evidence="5" id="KW-1185">Reference proteome</keyword>
<evidence type="ECO:0000313" key="4">
    <source>
        <dbReference type="EMBL" id="MBD8082689.1"/>
    </source>
</evidence>
<dbReference type="PROSITE" id="PS50853">
    <property type="entry name" value="FN3"/>
    <property type="match status" value="1"/>
</dbReference>
<organism evidence="4 5">
    <name type="scientific">Chryseobacterium caseinilyticum</name>
    <dbReference type="NCBI Taxonomy" id="2771428"/>
    <lineage>
        <taxon>Bacteria</taxon>
        <taxon>Pseudomonadati</taxon>
        <taxon>Bacteroidota</taxon>
        <taxon>Flavobacteriia</taxon>
        <taxon>Flavobacteriales</taxon>
        <taxon>Weeksellaceae</taxon>
        <taxon>Chryseobacterium group</taxon>
        <taxon>Chryseobacterium</taxon>
    </lineage>
</organism>
<dbReference type="InterPro" id="IPR045474">
    <property type="entry name" value="GEVED"/>
</dbReference>
<dbReference type="Pfam" id="PF20009">
    <property type="entry name" value="GEVED"/>
    <property type="match status" value="1"/>
</dbReference>
<dbReference type="CDD" id="cd00063">
    <property type="entry name" value="FN3"/>
    <property type="match status" value="1"/>
</dbReference>
<evidence type="ECO:0000259" key="3">
    <source>
        <dbReference type="PROSITE" id="PS50853"/>
    </source>
</evidence>
<dbReference type="SMART" id="SM00060">
    <property type="entry name" value="FN3"/>
    <property type="match status" value="1"/>
</dbReference>
<dbReference type="Proteomes" id="UP000637299">
    <property type="component" value="Unassembled WGS sequence"/>
</dbReference>
<gene>
    <name evidence="4" type="ORF">IC610_09690</name>
</gene>
<dbReference type="RefSeq" id="WP_191736676.1">
    <property type="nucleotide sequence ID" value="NZ_JACYFS010000002.1"/>
</dbReference>
<sequence length="525" mass="56729">MNKQLLLYLLFFSCGFCAQTYCIPQFSNGCDDGDQIDSFSIPSASFNHVNTGCSVNAYGDFTTQIINLNAGVSYNFSMTHGFSEQNVKIWIDFNNDGVFTDTAPELVASGISTTVNNQDITDGILNIPATVAAGTYRMRIADQYDLMPTPCNMGDFGEVHDYTVVIAAAPTCLAPSSLNLSNITASSAVVSWVASLSSPSSGYEYYLSTNPVTPAPSALATGSTNSLNASLALAPSTTYYIWVRSVCNAAGKSAWSASASFTSLCAAITPFYSNSFTVFPGDCWQQASGGNLASGSTGNNIYWLEDGFLNVNYTGAARINLFDQNRAGWLKSRAFNLSGGNYRVKFNYGLTSFNQPTASAMGSDDIIQFAISNDGGVTWTALQTWTAANAPSNTSNQFSLNLTSYNSANTVFAFYGSDGTVVDPEDYDFFIDDFTVESIGSLATAQNFKENDKTVVYPNPFLNVLNIKNSDEVESAVITDFNGRMIKRFEKFSSELNASELSSGIYLLNLKLKNGSQQTYKIIRK</sequence>
<feature type="domain" description="Fibronectin type-III" evidence="3">
    <location>
        <begin position="174"/>
        <end position="266"/>
    </location>
</feature>
<dbReference type="NCBIfam" id="TIGR04183">
    <property type="entry name" value="Por_Secre_tail"/>
    <property type="match status" value="1"/>
</dbReference>
<dbReference type="Gene3D" id="2.60.120.260">
    <property type="entry name" value="Galactose-binding domain-like"/>
    <property type="match status" value="1"/>
</dbReference>
<name>A0ABR8ZBI1_9FLAO</name>
<reference evidence="4 5" key="1">
    <citation type="submission" date="2020-09" db="EMBL/GenBank/DDBJ databases">
        <title>Genome seq and assembly of Chryseobacterium sp.</title>
        <authorList>
            <person name="Chhetri G."/>
        </authorList>
    </citation>
    <scope>NUCLEOTIDE SEQUENCE [LARGE SCALE GENOMIC DNA]</scope>
    <source>
        <strain evidence="4 5">GCR10</strain>
    </source>
</reference>
<evidence type="ECO:0000256" key="1">
    <source>
        <dbReference type="ARBA" id="ARBA00022729"/>
    </source>
</evidence>
<accession>A0ABR8ZBI1</accession>
<evidence type="ECO:0000256" key="2">
    <source>
        <dbReference type="SAM" id="SignalP"/>
    </source>
</evidence>
<dbReference type="InterPro" id="IPR036116">
    <property type="entry name" value="FN3_sf"/>
</dbReference>
<comment type="caution">
    <text evidence="4">The sequence shown here is derived from an EMBL/GenBank/DDBJ whole genome shotgun (WGS) entry which is preliminary data.</text>
</comment>
<dbReference type="Gene3D" id="2.60.40.10">
    <property type="entry name" value="Immunoglobulins"/>
    <property type="match status" value="1"/>
</dbReference>
<feature type="signal peptide" evidence="2">
    <location>
        <begin position="1"/>
        <end position="18"/>
    </location>
</feature>
<dbReference type="Pfam" id="PF18962">
    <property type="entry name" value="Por_Secre_tail"/>
    <property type="match status" value="1"/>
</dbReference>
<keyword evidence="1 2" id="KW-0732">Signal</keyword>
<proteinExistence type="predicted"/>
<dbReference type="InterPro" id="IPR003961">
    <property type="entry name" value="FN3_dom"/>
</dbReference>
<dbReference type="InterPro" id="IPR026444">
    <property type="entry name" value="Secre_tail"/>
</dbReference>